<accession>A0ACB7IYH5</accession>
<evidence type="ECO:0000313" key="1">
    <source>
        <dbReference type="EMBL" id="KAG9223075.1"/>
    </source>
</evidence>
<sequence length="2530" mass="287222">MYDKDDVHHNSVGYYTTAGNGLHPPSPLHFLPSPPNGLSPSRYVSVAAQVVYIGVHTETHKPIPMVARVSMTDYRGNILLDTYVRPTHVVTEYRSSATGLQCEHLATAPAFEDVQRRVYGLIKNKVLVGHSLWVFLSVLGLKHPTIHTRDLALFLPLRRRLKTSKAVDLSILVHHFMGRNVGLDYEDPLEMARAAIDLFRSSNMATDFMVPGQPSTSTQRYSSFGPPLPYDDGLSLPLSDQNSWYYPSHGYQSDDEEVQAGWRQGNWGKKASRGARWVRRGKIVNWGPAMDEWETEDRARKRLKALMPQDKRSPSPPALPHLRSPSPPIGPPYPGPTVQHLSYTGFVLDKAVIHTFRSNLLDELEQSTNSLIEGETTMRRALGRLWQVINEDSEDKANHEPLVPKREDGDENADEQDDHARRLARAPDLTPAAHKIFIAPSHPNGVPPLHEPSHFSSPESQLESLEKSLATLRDLQDDGREYVERLQEIREGLGDVRADRNGRTSNAVPPDLIIDASNTHQPISNSLQDHIADLLPFMSYPDISKLRIQDHAYPNDDNQTNGLLKEHTRTPTLNGANGHDPPPPNGVNGNEEDPYMRKLKLYAQSLPYDIEPYSTALEIFDIMLLRLTECVEAKDYDVGLLQWESMIGYWTMLKYPIPKERRIKLAKIFFHLSVTPGMPTQIVAVCADAFKTFTRSKNKLSIEDMRLPWMPIYTLLKEDLFLSRRQFEYTQLSWCLGYIAENSRRFFHPAAIEEMLSTFVPLINGTDLDSVLSAQYYLLTFLPVSHPQSYLPMLSRLWESVNSYKYDNRMLQFLSTLAELHVDPSISDPRRILEIPDDSRSEGEGRPKWSGNNEEPSKEAHWPGIYKDVGIFSEYEWSLLMCKCLSSMELPLADGGSLTTGPSADAQVGFEIGRLPKPSWRISSLARIIVYSMATDGVPTPASNMPTPFYTPSASGSSTPQIQTSTLGEFLAAPLGKKSSKSYLAGSKALDSLVRMIASTESFFHPSNSGAWTADLCAFIKCIVFDFNKRWHEEEKTDCKTPMNRRLTRSMRRELVKSLRTVALLAIFSQDPDTVSNIQSCMKSMSLMEPDLILLPILERAVPSLEALVETQRTMAIIKALGAVVPSLASRQVYYGGAKHLVNIMHLLVPGIDLNDPTKTLCTTAFLAEVSQYICFGDLTAGEYPSKLLDTEPTLPQDSSPSPPSLDLSDLEGLDSEEPRLSMAEEDALLKTTTGEFAEWITSFVRRVIQLLENLPEEGMNGSSVQVVDAVAGACRQICVHLSEPLYDLVLNMVFNYASTTVRSNAVRAIHQLVECVANADPEKTLAKFFDMCYNNIQVELEHGASSLRTTAASSPLPSDATLHWNLAIMRGTVYNDGRAVLKYQDKFMTLLRLLRDKTFSKRGYSWSGKLLCSMLLTLSHTYPLENRFVNPDEWTSEGKSQIVGLHQVTKSIGAIQFSWHVPSKEEIDFILRLFRELIEPTLARLEGLLAPGIPRDAVWRNDFCRLLCFVRNAFAGIPTLAREEPLTTGDIRSKAAESDILDEIPEMIALVDPVNAGFALADTSDSRHRYITTLRRRFGWFLHNASLSLLKQGEESTVDAVNALVRSIRVYMLEYGDSRDSYYINHDQYTSEMNVARQYGGQKIWPRAIWVRRARYYNSSRLRWNSIERARGALEDKLIDDVVEWCMWHYATIRQSSQSLLDALCTYYDGVRRRTLPRLYKSLDPGTDDDRMKGALWTLHYSSFGKYAVSEPTLCPELFKKLFASQHNEKPSIQDAVSSVADNCIGSFSEPSYLVYDIPNPGLDKAVAEMRDLLPHDPSSKAIVNRCRVQRIKRISMANEAARQTISIIQEVGESEDTHWKYAIAAVRCLRTLSRRDVPLNPSLLKFFLENTYDEHPSVRYYAQRAVMKTLRNLKLRTFCSDPVDLVLARNHNPLKRTVTVQPSHQLTSKYLEAYKEPPSSIFYEHDPPGWLAWPSKFSLLALPHQTKSTFQPWDRTSEAAVTTLRTVAMDPEFWENLITYYAEETDEVSLTQDNVSIVKSIFQVLEDEPLETLKPQLVALIQDKDQNKQRAAAELLAGVLNGSKHWPTSKQEQLWKWFTPYITKIFRQNILSDTLTVWVSFLEYMFYNKDPRRVQPLVDFLISEVKSQDYNGESSFDAIKILSPFRAFYSELNWKFSAWADEIMDRFWKEISSEHDDVRAYWSPKPTIPNVETFVKECRILPIEFDMMGMRGYYHKHRVADLVEKFAVWRGQRLSGARAFQSTYDRVGITVCKWLYQSLHDTHAISVFDYILPLLPETFRFAEGDDNDELASRAGMLLVRMCGVTPPRPLINPILDAMFDAIQTSPSWRVRLKALPLVQVFYFRQVPLISEIKVVEILEVLCRCLDDEIVEVREMAATTLSGILRLSPRRSVITLKDRFVRLAKNSHIPERQSPDYNKALRQRHAAILGICALVDSYPYTVEKWMPDLLANVLAEHTYDPIPISTTVRKCASNFKKTHQDTWHEDSKKFNEDQLIALSTLLTGSSYYA</sequence>
<dbReference type="EMBL" id="WQMT02000005">
    <property type="protein sequence ID" value="KAG9223075.1"/>
    <property type="molecule type" value="Genomic_DNA"/>
</dbReference>
<keyword evidence="2" id="KW-1185">Reference proteome</keyword>
<reference evidence="1 2" key="1">
    <citation type="journal article" date="2021" name="Appl. Environ. Microbiol.">
        <title>Genetic linkage and physical mapping for an oyster mushroom Pleurotus cornucopiae and QTL analysis for the trait cap color.</title>
        <authorList>
            <person name="Zhang Y."/>
            <person name="Gao W."/>
            <person name="Sonnenberg A."/>
            <person name="Chen Q."/>
            <person name="Zhang J."/>
            <person name="Huang C."/>
        </authorList>
    </citation>
    <scope>NUCLEOTIDE SEQUENCE [LARGE SCALE GENOMIC DNA]</scope>
    <source>
        <strain evidence="1">CCMSSC00406</strain>
    </source>
</reference>
<protein>
    <submittedName>
        <fullName evidence="1">Uncharacterized protein</fullName>
    </submittedName>
</protein>
<comment type="caution">
    <text evidence="1">The sequence shown here is derived from an EMBL/GenBank/DDBJ whole genome shotgun (WGS) entry which is preliminary data.</text>
</comment>
<evidence type="ECO:0000313" key="2">
    <source>
        <dbReference type="Proteomes" id="UP000824881"/>
    </source>
</evidence>
<gene>
    <name evidence="1" type="ORF">CCMSSC00406_0000236</name>
</gene>
<organism evidence="1 2">
    <name type="scientific">Pleurotus cornucopiae</name>
    <name type="common">Cornucopia mushroom</name>
    <dbReference type="NCBI Taxonomy" id="5321"/>
    <lineage>
        <taxon>Eukaryota</taxon>
        <taxon>Fungi</taxon>
        <taxon>Dikarya</taxon>
        <taxon>Basidiomycota</taxon>
        <taxon>Agaricomycotina</taxon>
        <taxon>Agaricomycetes</taxon>
        <taxon>Agaricomycetidae</taxon>
        <taxon>Agaricales</taxon>
        <taxon>Pleurotineae</taxon>
        <taxon>Pleurotaceae</taxon>
        <taxon>Pleurotus</taxon>
    </lineage>
</organism>
<name>A0ACB7IYH5_PLECO</name>
<dbReference type="Proteomes" id="UP000824881">
    <property type="component" value="Unassembled WGS sequence"/>
</dbReference>
<proteinExistence type="predicted"/>